<dbReference type="RefSeq" id="XP_023178169.1">
    <property type="nucleotide sequence ID" value="XM_023322401.2"/>
</dbReference>
<keyword evidence="2" id="KW-0812">Transmembrane</keyword>
<evidence type="ECO:0000256" key="2">
    <source>
        <dbReference type="SAM" id="Phobius"/>
    </source>
</evidence>
<keyword evidence="1" id="KW-0175">Coiled coil</keyword>
<evidence type="ECO:0000256" key="1">
    <source>
        <dbReference type="SAM" id="Coils"/>
    </source>
</evidence>
<dbReference type="AlphaFoldDB" id="A0A6J1MC04"/>
<keyword evidence="2" id="KW-1133">Transmembrane helix</keyword>
<feature type="coiled-coil region" evidence="1">
    <location>
        <begin position="98"/>
        <end position="132"/>
    </location>
</feature>
<organism evidence="3 4">
    <name type="scientific">Drosophila hydei</name>
    <name type="common">Fruit fly</name>
    <dbReference type="NCBI Taxonomy" id="7224"/>
    <lineage>
        <taxon>Eukaryota</taxon>
        <taxon>Metazoa</taxon>
        <taxon>Ecdysozoa</taxon>
        <taxon>Arthropoda</taxon>
        <taxon>Hexapoda</taxon>
        <taxon>Insecta</taxon>
        <taxon>Pterygota</taxon>
        <taxon>Neoptera</taxon>
        <taxon>Endopterygota</taxon>
        <taxon>Diptera</taxon>
        <taxon>Brachycera</taxon>
        <taxon>Muscomorpha</taxon>
        <taxon>Ephydroidea</taxon>
        <taxon>Drosophilidae</taxon>
        <taxon>Drosophila</taxon>
    </lineage>
</organism>
<sequence>MRGFANWIVSLGLALLIWTIFYYSQMTDNAKGGTEEMDEELQDPFSDSCKNSSIDVYLHFFWIFACIYALSKFTELSERYLSAKIASKERSSDMCTLNEEWEKTLKLYELDKKQLDAQLQALREKNGGLEQSMRDLRDCNLHLISENFMRTVLQDQQIQGLAQRVQDQQPSNIYITNRHIHLTRQVFLNEGQIDLDHQLRNVGGQELKMPQQSLNVWVQYLKMRKCYMGPIADPKLVLNNDPEHMMPIVMTTEQLAKLQGMI</sequence>
<keyword evidence="3" id="KW-1185">Reference proteome</keyword>
<dbReference type="GeneID" id="111604338"/>
<feature type="transmembrane region" description="Helical" evidence="2">
    <location>
        <begin position="7"/>
        <end position="24"/>
    </location>
</feature>
<dbReference type="OrthoDB" id="7843724at2759"/>
<dbReference type="OMA" id="LNVWVQY"/>
<reference evidence="4" key="1">
    <citation type="submission" date="2025-08" db="UniProtKB">
        <authorList>
            <consortium name="RefSeq"/>
        </authorList>
    </citation>
    <scope>IDENTIFICATION</scope>
    <source>
        <strain evidence="4">15085-1641.00</strain>
        <tissue evidence="4">Whole body</tissue>
    </source>
</reference>
<proteinExistence type="predicted"/>
<dbReference type="Proteomes" id="UP000504633">
    <property type="component" value="Unplaced"/>
</dbReference>
<gene>
    <name evidence="4" type="primary">LOC111604338</name>
</gene>
<accession>A0A6J1MC04</accession>
<evidence type="ECO:0000313" key="4">
    <source>
        <dbReference type="RefSeq" id="XP_023178169.1"/>
    </source>
</evidence>
<protein>
    <submittedName>
        <fullName evidence="4">Uncharacterized protein LOC111604338</fullName>
    </submittedName>
</protein>
<name>A0A6J1MC04_DROHY</name>
<dbReference type="KEGG" id="dhe:111604338"/>
<keyword evidence="2" id="KW-0472">Membrane</keyword>
<evidence type="ECO:0000313" key="3">
    <source>
        <dbReference type="Proteomes" id="UP000504633"/>
    </source>
</evidence>